<dbReference type="Pfam" id="PF00440">
    <property type="entry name" value="TetR_N"/>
    <property type="match status" value="1"/>
</dbReference>
<comment type="caution">
    <text evidence="3">The sequence shown here is derived from an EMBL/GenBank/DDBJ whole genome shotgun (WGS) entry which is preliminary data.</text>
</comment>
<keyword evidence="1" id="KW-0238">DNA-binding</keyword>
<dbReference type="GO" id="GO:0003677">
    <property type="term" value="F:DNA binding"/>
    <property type="evidence" value="ECO:0007669"/>
    <property type="project" value="UniProtKB-KW"/>
</dbReference>
<dbReference type="InterPro" id="IPR009057">
    <property type="entry name" value="Homeodomain-like_sf"/>
</dbReference>
<dbReference type="EMBL" id="JAAXOO010000002">
    <property type="protein sequence ID" value="NKY33090.1"/>
    <property type="molecule type" value="Genomic_DNA"/>
</dbReference>
<proteinExistence type="predicted"/>
<evidence type="ECO:0000313" key="3">
    <source>
        <dbReference type="EMBL" id="NKY33090.1"/>
    </source>
</evidence>
<sequence length="192" mass="21826">MPPAKFTSDGILDACAQEVLLRGADVRIVDIAHRLEAPTGSIYHRFRSREELLVRLWLRSIRRFHVDYLAAGDHEDPERALLGMAECVVTFTRDHPQEAVAMTLYRQSRLVQTAPESCREEVEKVNEGIHRRLAELTEMRYPQPTDRHRSLVRVAAAEGPYGLVRPYLRNSVPDWMPEVTVASSRAILALGT</sequence>
<evidence type="ECO:0000259" key="2">
    <source>
        <dbReference type="Pfam" id="PF00440"/>
    </source>
</evidence>
<name>A0A846XEC8_9NOCA</name>
<dbReference type="InterPro" id="IPR001647">
    <property type="entry name" value="HTH_TetR"/>
</dbReference>
<keyword evidence="4" id="KW-1185">Reference proteome</keyword>
<dbReference type="RefSeq" id="WP_068040468.1">
    <property type="nucleotide sequence ID" value="NZ_JAAXOO010000002.1"/>
</dbReference>
<gene>
    <name evidence="3" type="ORF">HGA13_08410</name>
</gene>
<dbReference type="Proteomes" id="UP000565715">
    <property type="component" value="Unassembled WGS sequence"/>
</dbReference>
<dbReference type="AlphaFoldDB" id="A0A846XEC8"/>
<organism evidence="3 4">
    <name type="scientific">Nocardia speluncae</name>
    <dbReference type="NCBI Taxonomy" id="419477"/>
    <lineage>
        <taxon>Bacteria</taxon>
        <taxon>Bacillati</taxon>
        <taxon>Actinomycetota</taxon>
        <taxon>Actinomycetes</taxon>
        <taxon>Mycobacteriales</taxon>
        <taxon>Nocardiaceae</taxon>
        <taxon>Nocardia</taxon>
    </lineage>
</organism>
<dbReference type="SUPFAM" id="SSF46689">
    <property type="entry name" value="Homeodomain-like"/>
    <property type="match status" value="1"/>
</dbReference>
<reference evidence="3 4" key="1">
    <citation type="submission" date="2020-04" db="EMBL/GenBank/DDBJ databases">
        <title>MicrobeNet Type strains.</title>
        <authorList>
            <person name="Nicholson A.C."/>
        </authorList>
    </citation>
    <scope>NUCLEOTIDE SEQUENCE [LARGE SCALE GENOMIC DNA]</scope>
    <source>
        <strain evidence="3 4">DSM 45078</strain>
    </source>
</reference>
<evidence type="ECO:0000256" key="1">
    <source>
        <dbReference type="ARBA" id="ARBA00023125"/>
    </source>
</evidence>
<feature type="domain" description="HTH tetR-type" evidence="2">
    <location>
        <begin position="11"/>
        <end position="55"/>
    </location>
</feature>
<evidence type="ECO:0000313" key="4">
    <source>
        <dbReference type="Proteomes" id="UP000565715"/>
    </source>
</evidence>
<accession>A0A846XEC8</accession>
<protein>
    <submittedName>
        <fullName evidence="3">TetR/AcrR family transcriptional regulator</fullName>
    </submittedName>
</protein>
<dbReference type="Gene3D" id="1.10.357.10">
    <property type="entry name" value="Tetracycline Repressor, domain 2"/>
    <property type="match status" value="1"/>
</dbReference>